<sequence>MHSRGSWSVKSEPQNYEQIYDYFRQILINCSKSVDTIEQSYYHQHQSSVRTTLTTWSKPLNDLRNCRQLQEIRNGKTIRDLLNDIKTGEFIIGPVSNESILLLRRITERTNQILNTKLPELAKTIEECMSQMEQYFLSFYQIEHVQDIVLQRRKEKLPDENVETAYTYEKCRWEHMTAVNKSMRLIQDMKMTVENVKGVQMAQLSRECQELAIRTHLQYLPYVFAVPECFVEARKAIKELETWLEEDTLYNSFILKSIKKLDEKVNNAKKELNQAKTQLINIEHKILATYQLDPINESPALCEIRNFLMFSTLTTSTWFIALASIDRYFISCQNVKRRQL</sequence>
<dbReference type="OrthoDB" id="6286837at2759"/>
<feature type="non-terminal residue" evidence="2">
    <location>
        <position position="1"/>
    </location>
</feature>
<proteinExistence type="predicted"/>
<accession>A0A814LED2</accession>
<dbReference type="Proteomes" id="UP000663829">
    <property type="component" value="Unassembled WGS sequence"/>
</dbReference>
<gene>
    <name evidence="2" type="ORF">GPM918_LOCUS16933</name>
    <name evidence="3" type="ORF">SRO942_LOCUS16932</name>
</gene>
<feature type="coiled-coil region" evidence="1">
    <location>
        <begin position="251"/>
        <end position="285"/>
    </location>
</feature>
<comment type="caution">
    <text evidence="2">The sequence shown here is derived from an EMBL/GenBank/DDBJ whole genome shotgun (WGS) entry which is preliminary data.</text>
</comment>
<evidence type="ECO:0000313" key="3">
    <source>
        <dbReference type="EMBL" id="CAF3832037.1"/>
    </source>
</evidence>
<keyword evidence="1" id="KW-0175">Coiled coil</keyword>
<dbReference type="Proteomes" id="UP000681722">
    <property type="component" value="Unassembled WGS sequence"/>
</dbReference>
<evidence type="ECO:0000313" key="2">
    <source>
        <dbReference type="EMBL" id="CAF1064061.1"/>
    </source>
</evidence>
<dbReference type="EMBL" id="CAJOBC010004542">
    <property type="protein sequence ID" value="CAF3832037.1"/>
    <property type="molecule type" value="Genomic_DNA"/>
</dbReference>
<dbReference type="EMBL" id="CAJNOQ010004542">
    <property type="protein sequence ID" value="CAF1064061.1"/>
    <property type="molecule type" value="Genomic_DNA"/>
</dbReference>
<protein>
    <submittedName>
        <fullName evidence="2">Uncharacterized protein</fullName>
    </submittedName>
</protein>
<keyword evidence="4" id="KW-1185">Reference proteome</keyword>
<reference evidence="2" key="1">
    <citation type="submission" date="2021-02" db="EMBL/GenBank/DDBJ databases">
        <authorList>
            <person name="Nowell W R."/>
        </authorList>
    </citation>
    <scope>NUCLEOTIDE SEQUENCE</scope>
</reference>
<name>A0A814LED2_9BILA</name>
<organism evidence="2 4">
    <name type="scientific">Didymodactylos carnosus</name>
    <dbReference type="NCBI Taxonomy" id="1234261"/>
    <lineage>
        <taxon>Eukaryota</taxon>
        <taxon>Metazoa</taxon>
        <taxon>Spiralia</taxon>
        <taxon>Gnathifera</taxon>
        <taxon>Rotifera</taxon>
        <taxon>Eurotatoria</taxon>
        <taxon>Bdelloidea</taxon>
        <taxon>Philodinida</taxon>
        <taxon>Philodinidae</taxon>
        <taxon>Didymodactylos</taxon>
    </lineage>
</organism>
<evidence type="ECO:0000256" key="1">
    <source>
        <dbReference type="SAM" id="Coils"/>
    </source>
</evidence>
<dbReference type="AlphaFoldDB" id="A0A814LED2"/>
<evidence type="ECO:0000313" key="4">
    <source>
        <dbReference type="Proteomes" id="UP000663829"/>
    </source>
</evidence>